<dbReference type="AlphaFoldDB" id="A0A9D3UTC6"/>
<feature type="transmembrane region" description="Helical" evidence="7">
    <location>
        <begin position="24"/>
        <end position="44"/>
    </location>
</feature>
<comment type="caution">
    <text evidence="8">The sequence shown here is derived from an EMBL/GenBank/DDBJ whole genome shotgun (WGS) entry which is preliminary data.</text>
</comment>
<feature type="region of interest" description="Disordered" evidence="6">
    <location>
        <begin position="131"/>
        <end position="150"/>
    </location>
</feature>
<dbReference type="PANTHER" id="PTHR32191">
    <property type="entry name" value="TETRASPANIN-8-RELATED"/>
    <property type="match status" value="1"/>
</dbReference>
<dbReference type="OrthoDB" id="664300at2759"/>
<dbReference type="InterPro" id="IPR044991">
    <property type="entry name" value="TET_plant"/>
</dbReference>
<protein>
    <submittedName>
        <fullName evidence="8">Uncharacterized protein</fullName>
    </submittedName>
</protein>
<reference evidence="8 9" key="1">
    <citation type="journal article" date="2021" name="Plant Biotechnol. J.">
        <title>Multi-omics assisted identification of the key and species-specific regulatory components of drought-tolerant mechanisms in Gossypium stocksii.</title>
        <authorList>
            <person name="Yu D."/>
            <person name="Ke L."/>
            <person name="Zhang D."/>
            <person name="Wu Y."/>
            <person name="Sun Y."/>
            <person name="Mei J."/>
            <person name="Sun J."/>
            <person name="Sun Y."/>
        </authorList>
    </citation>
    <scope>NUCLEOTIDE SEQUENCE [LARGE SCALE GENOMIC DNA]</scope>
    <source>
        <strain evidence="9">cv. E1</strain>
        <tissue evidence="8">Leaf</tissue>
    </source>
</reference>
<evidence type="ECO:0000256" key="2">
    <source>
        <dbReference type="ARBA" id="ARBA00006840"/>
    </source>
</evidence>
<comment type="similarity">
    <text evidence="2">Belongs to the tetraspanin (TM4SF) family.</text>
</comment>
<evidence type="ECO:0000313" key="8">
    <source>
        <dbReference type="EMBL" id="KAH1057078.1"/>
    </source>
</evidence>
<gene>
    <name evidence="8" type="ORF">J1N35_035143</name>
</gene>
<dbReference type="EMBL" id="JAIQCV010000010">
    <property type="protein sequence ID" value="KAH1057078.1"/>
    <property type="molecule type" value="Genomic_DNA"/>
</dbReference>
<keyword evidence="4 7" id="KW-1133">Transmembrane helix</keyword>
<evidence type="ECO:0000256" key="5">
    <source>
        <dbReference type="ARBA" id="ARBA00023136"/>
    </source>
</evidence>
<dbReference type="Proteomes" id="UP000828251">
    <property type="component" value="Unassembled WGS sequence"/>
</dbReference>
<keyword evidence="3 7" id="KW-0812">Transmembrane</keyword>
<dbReference type="GO" id="GO:0009734">
    <property type="term" value="P:auxin-activated signaling pathway"/>
    <property type="evidence" value="ECO:0007669"/>
    <property type="project" value="InterPro"/>
</dbReference>
<keyword evidence="9" id="KW-1185">Reference proteome</keyword>
<evidence type="ECO:0000313" key="9">
    <source>
        <dbReference type="Proteomes" id="UP000828251"/>
    </source>
</evidence>
<evidence type="ECO:0000256" key="4">
    <source>
        <dbReference type="ARBA" id="ARBA00022989"/>
    </source>
</evidence>
<organism evidence="8 9">
    <name type="scientific">Gossypium stocksii</name>
    <dbReference type="NCBI Taxonomy" id="47602"/>
    <lineage>
        <taxon>Eukaryota</taxon>
        <taxon>Viridiplantae</taxon>
        <taxon>Streptophyta</taxon>
        <taxon>Embryophyta</taxon>
        <taxon>Tracheophyta</taxon>
        <taxon>Spermatophyta</taxon>
        <taxon>Magnoliopsida</taxon>
        <taxon>eudicotyledons</taxon>
        <taxon>Gunneridae</taxon>
        <taxon>Pentapetalae</taxon>
        <taxon>rosids</taxon>
        <taxon>malvids</taxon>
        <taxon>Malvales</taxon>
        <taxon>Malvaceae</taxon>
        <taxon>Malvoideae</taxon>
        <taxon>Gossypium</taxon>
    </lineage>
</organism>
<evidence type="ECO:0000256" key="1">
    <source>
        <dbReference type="ARBA" id="ARBA00004370"/>
    </source>
</evidence>
<evidence type="ECO:0000256" key="7">
    <source>
        <dbReference type="SAM" id="Phobius"/>
    </source>
</evidence>
<name>A0A9D3UTC6_9ROSI</name>
<dbReference type="GO" id="GO:0016020">
    <property type="term" value="C:membrane"/>
    <property type="evidence" value="ECO:0007669"/>
    <property type="project" value="UniProtKB-SubCell"/>
</dbReference>
<evidence type="ECO:0000256" key="6">
    <source>
        <dbReference type="SAM" id="MobiDB-lite"/>
    </source>
</evidence>
<evidence type="ECO:0000256" key="3">
    <source>
        <dbReference type="ARBA" id="ARBA00022692"/>
    </source>
</evidence>
<proteinExistence type="inferred from homology"/>
<sequence>MKFINNYQLWQHMVTMWALFREEVLLLLFCFWFKSFILVTFVTFDSQGVVSLQQCGYTFVNPTLWTNPLNPAGDPDCNLWSNDQTQLCYNCNSCKAGLLMNIKERMEESQHNSHCGSGGTNMGLSLLAVPSRMPKRRTSSTATDRKMHGQ</sequence>
<comment type="subcellular location">
    <subcellularLocation>
        <location evidence="1">Membrane</location>
    </subcellularLocation>
</comment>
<accession>A0A9D3UTC6</accession>
<keyword evidence="5 7" id="KW-0472">Membrane</keyword>